<keyword evidence="4 7" id="KW-0812">Transmembrane</keyword>
<feature type="transmembrane region" description="Helical" evidence="7">
    <location>
        <begin position="97"/>
        <end position="119"/>
    </location>
</feature>
<feature type="transmembrane region" description="Helical" evidence="7">
    <location>
        <begin position="151"/>
        <end position="171"/>
    </location>
</feature>
<comment type="subcellular location">
    <subcellularLocation>
        <location evidence="1">Cell membrane</location>
        <topology evidence="1">Multi-pass membrane protein</topology>
    </subcellularLocation>
</comment>
<dbReference type="SUPFAM" id="SSF103481">
    <property type="entry name" value="Multidrug resistance efflux transporter EmrE"/>
    <property type="match status" value="2"/>
</dbReference>
<dbReference type="Proteomes" id="UP000216021">
    <property type="component" value="Unassembled WGS sequence"/>
</dbReference>
<keyword evidence="6 7" id="KW-0472">Membrane</keyword>
<feature type="transmembrane region" description="Helical" evidence="7">
    <location>
        <begin position="215"/>
        <end position="236"/>
    </location>
</feature>
<feature type="transmembrane region" description="Helical" evidence="7">
    <location>
        <begin position="40"/>
        <end position="60"/>
    </location>
</feature>
<keyword evidence="5 7" id="KW-1133">Transmembrane helix</keyword>
<evidence type="ECO:0000313" key="10">
    <source>
        <dbReference type="Proteomes" id="UP000216021"/>
    </source>
</evidence>
<protein>
    <submittedName>
        <fullName evidence="9">Drug/metabolite exporter YedA</fullName>
    </submittedName>
</protein>
<dbReference type="InterPro" id="IPR050638">
    <property type="entry name" value="AA-Vitamin_Transporters"/>
</dbReference>
<feature type="transmembrane region" description="Helical" evidence="7">
    <location>
        <begin position="12"/>
        <end position="34"/>
    </location>
</feature>
<dbReference type="InterPro" id="IPR000620">
    <property type="entry name" value="EamA_dom"/>
</dbReference>
<accession>A0A1S8CMV0</accession>
<evidence type="ECO:0000256" key="2">
    <source>
        <dbReference type="ARBA" id="ARBA00007362"/>
    </source>
</evidence>
<dbReference type="Gene3D" id="1.10.3730.20">
    <property type="match status" value="1"/>
</dbReference>
<gene>
    <name evidence="9" type="ORF">BMI79_05260</name>
</gene>
<dbReference type="STRING" id="2034155.BMI79_05260"/>
<evidence type="ECO:0000313" key="9">
    <source>
        <dbReference type="EMBL" id="OMQ25711.1"/>
    </source>
</evidence>
<evidence type="ECO:0000259" key="8">
    <source>
        <dbReference type="Pfam" id="PF00892"/>
    </source>
</evidence>
<dbReference type="AlphaFoldDB" id="A0A1S8CMV0"/>
<evidence type="ECO:0000256" key="4">
    <source>
        <dbReference type="ARBA" id="ARBA00022692"/>
    </source>
</evidence>
<organism evidence="9 10">
    <name type="scientific">Serratia oryzae</name>
    <dbReference type="NCBI Taxonomy" id="2034155"/>
    <lineage>
        <taxon>Bacteria</taxon>
        <taxon>Pseudomonadati</taxon>
        <taxon>Pseudomonadota</taxon>
        <taxon>Gammaproteobacteria</taxon>
        <taxon>Enterobacterales</taxon>
        <taxon>Yersiniaceae</taxon>
        <taxon>Serratia</taxon>
    </lineage>
</organism>
<evidence type="ECO:0000256" key="5">
    <source>
        <dbReference type="ARBA" id="ARBA00022989"/>
    </source>
</evidence>
<evidence type="ECO:0000256" key="7">
    <source>
        <dbReference type="SAM" id="Phobius"/>
    </source>
</evidence>
<dbReference type="GO" id="GO:0016020">
    <property type="term" value="C:membrane"/>
    <property type="evidence" value="ECO:0007669"/>
    <property type="project" value="UniProtKB-SubCell"/>
</dbReference>
<feature type="transmembrane region" description="Helical" evidence="7">
    <location>
        <begin position="183"/>
        <end position="203"/>
    </location>
</feature>
<dbReference type="Pfam" id="PF00892">
    <property type="entry name" value="EamA"/>
    <property type="match status" value="2"/>
</dbReference>
<dbReference type="RefSeq" id="WP_076941097.1">
    <property type="nucleotide sequence ID" value="NZ_MOXD01000002.1"/>
</dbReference>
<feature type="transmembrane region" description="Helical" evidence="7">
    <location>
        <begin position="72"/>
        <end position="91"/>
    </location>
</feature>
<evidence type="ECO:0000256" key="1">
    <source>
        <dbReference type="ARBA" id="ARBA00004651"/>
    </source>
</evidence>
<feature type="transmembrane region" description="Helical" evidence="7">
    <location>
        <begin position="126"/>
        <end position="145"/>
    </location>
</feature>
<evidence type="ECO:0000256" key="6">
    <source>
        <dbReference type="ARBA" id="ARBA00023136"/>
    </source>
</evidence>
<dbReference type="PANTHER" id="PTHR32322:SF2">
    <property type="entry name" value="EAMA DOMAIN-CONTAINING PROTEIN"/>
    <property type="match status" value="1"/>
</dbReference>
<feature type="transmembrane region" description="Helical" evidence="7">
    <location>
        <begin position="273"/>
        <end position="293"/>
    </location>
</feature>
<sequence length="309" mass="32643">MLSQQNRHVLPLVGALFTLYIVWGSTYFAIRVGVESWPPLMMAGIRFLVAGIALFAFLVLRGHALPTLKQWVAAGTIGILLLAVGNGLVTVAEHQNVPSGIAAVMVATVPLFTLCFSMLWGMRNTWLEWTGIALGLLGIVLLNTGNNLVGNPMGALLILLASASWAFGSVLSSRISLPTGPMAGAAEMLVAGVVLMVASQLSGEHLDRMPSLSSFLALGYLIVFGSMLAISAYMFLLKNVRPAVATSYAYVNPVVAVLLGVGFAGETLATREWLALVVIVSAVVLVTLGKYLFGHTAKVQRAPAVKAPE</sequence>
<feature type="domain" description="EamA" evidence="8">
    <location>
        <begin position="16"/>
        <end position="143"/>
    </location>
</feature>
<keyword evidence="3" id="KW-1003">Cell membrane</keyword>
<reference evidence="9 10" key="1">
    <citation type="submission" date="2016-11" db="EMBL/GenBank/DDBJ databases">
        <title>Rahnella oryzae sp. nov., isolated from rice root.</title>
        <authorList>
            <person name="Zhang X.-X."/>
            <person name="Zhang J."/>
        </authorList>
    </citation>
    <scope>NUCLEOTIDE SEQUENCE [LARGE SCALE GENOMIC DNA]</scope>
    <source>
        <strain evidence="9 10">J11-6</strain>
    </source>
</reference>
<feature type="transmembrane region" description="Helical" evidence="7">
    <location>
        <begin position="248"/>
        <end position="267"/>
    </location>
</feature>
<feature type="domain" description="EamA" evidence="8">
    <location>
        <begin position="153"/>
        <end position="287"/>
    </location>
</feature>
<dbReference type="InterPro" id="IPR037185">
    <property type="entry name" value="EmrE-like"/>
</dbReference>
<comment type="similarity">
    <text evidence="2">Belongs to the EamA transporter family.</text>
</comment>
<dbReference type="PANTHER" id="PTHR32322">
    <property type="entry name" value="INNER MEMBRANE TRANSPORTER"/>
    <property type="match status" value="1"/>
</dbReference>
<dbReference type="NCBIfam" id="NF008432">
    <property type="entry name" value="PRK11272.1"/>
    <property type="match status" value="1"/>
</dbReference>
<comment type="caution">
    <text evidence="9">The sequence shown here is derived from an EMBL/GenBank/DDBJ whole genome shotgun (WGS) entry which is preliminary data.</text>
</comment>
<evidence type="ECO:0000256" key="3">
    <source>
        <dbReference type="ARBA" id="ARBA00022475"/>
    </source>
</evidence>
<name>A0A1S8CMV0_9GAMM</name>
<proteinExistence type="inferred from homology"/>
<dbReference type="EMBL" id="MOXD01000002">
    <property type="protein sequence ID" value="OMQ25711.1"/>
    <property type="molecule type" value="Genomic_DNA"/>
</dbReference>
<keyword evidence="10" id="KW-1185">Reference proteome</keyword>
<dbReference type="OrthoDB" id="9812547at2"/>